<keyword evidence="7" id="KW-1185">Reference proteome</keyword>
<dbReference type="InterPro" id="IPR009057">
    <property type="entry name" value="Homeodomain-like_sf"/>
</dbReference>
<dbReference type="RefSeq" id="WP_002437403.1">
    <property type="nucleotide sequence ID" value="NZ_BAFF01000012.1"/>
</dbReference>
<dbReference type="GO" id="GO:0003700">
    <property type="term" value="F:DNA-binding transcription factor activity"/>
    <property type="evidence" value="ECO:0007669"/>
    <property type="project" value="TreeGrafter"/>
</dbReference>
<gene>
    <name evidence="6" type="ORF">EH105704_12_00790</name>
</gene>
<evidence type="ECO:0000256" key="2">
    <source>
        <dbReference type="ARBA" id="ARBA00023125"/>
    </source>
</evidence>
<dbReference type="Gene3D" id="1.10.357.10">
    <property type="entry name" value="Tetracycline Repressor, domain 2"/>
    <property type="match status" value="1"/>
</dbReference>
<keyword evidence="1" id="KW-0805">Transcription regulation</keyword>
<name>H5V5D4_ATLHE</name>
<feature type="DNA-binding region" description="H-T-H motif" evidence="4">
    <location>
        <begin position="39"/>
        <end position="58"/>
    </location>
</feature>
<dbReference type="InterPro" id="IPR050109">
    <property type="entry name" value="HTH-type_TetR-like_transc_reg"/>
</dbReference>
<evidence type="ECO:0000256" key="4">
    <source>
        <dbReference type="PROSITE-ProRule" id="PRU00335"/>
    </source>
</evidence>
<dbReference type="EMBL" id="BAFF01000012">
    <property type="protein sequence ID" value="GAB53192.1"/>
    <property type="molecule type" value="Genomic_DNA"/>
</dbReference>
<keyword evidence="2 4" id="KW-0238">DNA-binding</keyword>
<organism evidence="6 7">
    <name type="scientific">Atlantibacter hermannii NBRC 105704</name>
    <dbReference type="NCBI Taxonomy" id="1115512"/>
    <lineage>
        <taxon>Bacteria</taxon>
        <taxon>Pseudomonadati</taxon>
        <taxon>Pseudomonadota</taxon>
        <taxon>Gammaproteobacteria</taxon>
        <taxon>Enterobacterales</taxon>
        <taxon>Enterobacteriaceae</taxon>
        <taxon>Atlantibacter</taxon>
    </lineage>
</organism>
<protein>
    <submittedName>
        <fullName evidence="6">Putative TetR family transcriptional regulator</fullName>
    </submittedName>
</protein>
<dbReference type="SUPFAM" id="SSF48498">
    <property type="entry name" value="Tetracyclin repressor-like, C-terminal domain"/>
    <property type="match status" value="1"/>
</dbReference>
<feature type="domain" description="HTH tetR-type" evidence="5">
    <location>
        <begin position="16"/>
        <end position="76"/>
    </location>
</feature>
<dbReference type="eggNOG" id="COG1309">
    <property type="taxonomic scope" value="Bacteria"/>
</dbReference>
<dbReference type="AlphaFoldDB" id="H5V5D4"/>
<dbReference type="SUPFAM" id="SSF46689">
    <property type="entry name" value="Homeodomain-like"/>
    <property type="match status" value="1"/>
</dbReference>
<sequence>MTDEIMTSEKRSYHHGDLPATLLEAAEQVLVRDGIAGVGLRAIAREAGVSHTAPKHHFGDLANLLSELAARGYQRLAAALSQATEGCEDDTARRRCIAKAYVHFAAGYPQLFGLMFRNEIISLSNQNLLLAMRHAMFMMARSVSPDAGEGHSALDEAAAMRVTVAWAYLHGLASLLIDNRLNGIAKASPFEDARALVEKILENVTLTLSLTSESRHED</sequence>
<evidence type="ECO:0000313" key="7">
    <source>
        <dbReference type="Proteomes" id="UP000010297"/>
    </source>
</evidence>
<evidence type="ECO:0000313" key="6">
    <source>
        <dbReference type="EMBL" id="GAB53192.1"/>
    </source>
</evidence>
<reference evidence="6 7" key="1">
    <citation type="submission" date="2012-02" db="EMBL/GenBank/DDBJ databases">
        <title>Whole genome shotgun sequence of Escherichia hermannii NBRC 105704.</title>
        <authorList>
            <person name="Yoshida I."/>
            <person name="Hosoyama A."/>
            <person name="Tsuchikane K."/>
            <person name="Katsumata H."/>
            <person name="Yamazaki S."/>
            <person name="Fujita N."/>
        </authorList>
    </citation>
    <scope>NUCLEOTIDE SEQUENCE [LARGE SCALE GENOMIC DNA]</scope>
    <source>
        <strain evidence="6 7">NBRC 105704</strain>
    </source>
</reference>
<dbReference type="Proteomes" id="UP000010297">
    <property type="component" value="Unassembled WGS sequence"/>
</dbReference>
<dbReference type="PANTHER" id="PTHR30055">
    <property type="entry name" value="HTH-TYPE TRANSCRIPTIONAL REGULATOR RUTR"/>
    <property type="match status" value="1"/>
</dbReference>
<dbReference type="GeneID" id="92828246"/>
<dbReference type="Pfam" id="PF13305">
    <property type="entry name" value="TetR_C_33"/>
    <property type="match status" value="1"/>
</dbReference>
<dbReference type="GO" id="GO:0000976">
    <property type="term" value="F:transcription cis-regulatory region binding"/>
    <property type="evidence" value="ECO:0007669"/>
    <property type="project" value="TreeGrafter"/>
</dbReference>
<dbReference type="Pfam" id="PF00440">
    <property type="entry name" value="TetR_N"/>
    <property type="match status" value="1"/>
</dbReference>
<evidence type="ECO:0000259" key="5">
    <source>
        <dbReference type="PROSITE" id="PS50977"/>
    </source>
</evidence>
<keyword evidence="3" id="KW-0804">Transcription</keyword>
<dbReference type="PROSITE" id="PS50977">
    <property type="entry name" value="HTH_TETR_2"/>
    <property type="match status" value="1"/>
</dbReference>
<evidence type="ECO:0000256" key="1">
    <source>
        <dbReference type="ARBA" id="ARBA00023015"/>
    </source>
</evidence>
<dbReference type="InterPro" id="IPR025996">
    <property type="entry name" value="MT1864/Rv1816-like_C"/>
</dbReference>
<accession>H5V5D4</accession>
<dbReference type="InterPro" id="IPR036271">
    <property type="entry name" value="Tet_transcr_reg_TetR-rel_C_sf"/>
</dbReference>
<comment type="caution">
    <text evidence="6">The sequence shown here is derived from an EMBL/GenBank/DDBJ whole genome shotgun (WGS) entry which is preliminary data.</text>
</comment>
<evidence type="ECO:0000256" key="3">
    <source>
        <dbReference type="ARBA" id="ARBA00023163"/>
    </source>
</evidence>
<dbReference type="PANTHER" id="PTHR30055:SF220">
    <property type="entry name" value="TETR-FAMILY REGULATORY PROTEIN"/>
    <property type="match status" value="1"/>
</dbReference>
<dbReference type="InterPro" id="IPR001647">
    <property type="entry name" value="HTH_TetR"/>
</dbReference>
<proteinExistence type="predicted"/>